<dbReference type="Gene3D" id="3.90.550.10">
    <property type="entry name" value="Spore Coat Polysaccharide Biosynthesis Protein SpsA, Chain A"/>
    <property type="match status" value="1"/>
</dbReference>
<dbReference type="InterPro" id="IPR029044">
    <property type="entry name" value="Nucleotide-diphossugar_trans"/>
</dbReference>
<dbReference type="PANTHER" id="PTHR11183">
    <property type="entry name" value="GLYCOGENIN SUBFAMILY MEMBER"/>
    <property type="match status" value="1"/>
</dbReference>
<evidence type="ECO:0000313" key="2">
    <source>
        <dbReference type="Proteomes" id="UP000637980"/>
    </source>
</evidence>
<evidence type="ECO:0000313" key="1">
    <source>
        <dbReference type="EMBL" id="GHB17086.1"/>
    </source>
</evidence>
<dbReference type="Pfam" id="PF01501">
    <property type="entry name" value="Glyco_transf_8"/>
    <property type="match status" value="1"/>
</dbReference>
<gene>
    <name evidence="1" type="ORF">GCM10007094_00620</name>
</gene>
<name>A0ABQ3DUT2_9HYPH</name>
<protein>
    <recommendedName>
        <fullName evidence="3">Glycosyltransferase family 8 protein</fullName>
    </recommendedName>
</protein>
<organism evidence="1 2">
    <name type="scientific">Pseudovibrio japonicus</name>
    <dbReference type="NCBI Taxonomy" id="366534"/>
    <lineage>
        <taxon>Bacteria</taxon>
        <taxon>Pseudomonadati</taxon>
        <taxon>Pseudomonadota</taxon>
        <taxon>Alphaproteobacteria</taxon>
        <taxon>Hyphomicrobiales</taxon>
        <taxon>Stappiaceae</taxon>
        <taxon>Pseudovibrio</taxon>
    </lineage>
</organism>
<keyword evidence="2" id="KW-1185">Reference proteome</keyword>
<dbReference type="CDD" id="cd04194">
    <property type="entry name" value="GT8_A4GalT_like"/>
    <property type="match status" value="1"/>
</dbReference>
<comment type="caution">
    <text evidence="1">The sequence shown here is derived from an EMBL/GenBank/DDBJ whole genome shotgun (WGS) entry which is preliminary data.</text>
</comment>
<accession>A0ABQ3DUT2</accession>
<dbReference type="EMBL" id="BMXE01000001">
    <property type="protein sequence ID" value="GHB17086.1"/>
    <property type="molecule type" value="Genomic_DNA"/>
</dbReference>
<reference evidence="2" key="1">
    <citation type="journal article" date="2019" name="Int. J. Syst. Evol. Microbiol.">
        <title>The Global Catalogue of Microorganisms (GCM) 10K type strain sequencing project: providing services to taxonomists for standard genome sequencing and annotation.</title>
        <authorList>
            <consortium name="The Broad Institute Genomics Platform"/>
            <consortium name="The Broad Institute Genome Sequencing Center for Infectious Disease"/>
            <person name="Wu L."/>
            <person name="Ma J."/>
        </authorList>
    </citation>
    <scope>NUCLEOTIDE SEQUENCE [LARGE SCALE GENOMIC DNA]</scope>
    <source>
        <strain evidence="2">KCTC 12861</strain>
    </source>
</reference>
<dbReference type="SUPFAM" id="SSF53448">
    <property type="entry name" value="Nucleotide-diphospho-sugar transferases"/>
    <property type="match status" value="1"/>
</dbReference>
<evidence type="ECO:0008006" key="3">
    <source>
        <dbReference type="Google" id="ProtNLM"/>
    </source>
</evidence>
<proteinExistence type="predicted"/>
<dbReference type="InterPro" id="IPR002495">
    <property type="entry name" value="Glyco_trans_8"/>
</dbReference>
<sequence length="402" mass="46959">MENAFYFVVDENYLPMAAAQAYILAGFNKFDVHVFVERNNKGIRLEDLVPDQILKSERIFYHLDKLECFLPEGLPESQKWPSIVYLRLFVPDLLKNYSRLVYLDADIAIADDPTVLFDIDIPTTIAAVHDYGILGETIVPFPGVEYTTDEWLGGIGLEGCRYFNSGVLLINTERWSQLEIQRLLSKYFDQFGHRVTMFDQDFLNYTFKNDWTELSPRWNFQTSLFDYGFEHEFKPVVVHFTAPLKPWNGDFYSYQQVYLSYFALLFKQLQITLPKPATRPRQRYIKRMKTAVRRLLLRLGIQFRRERVQRRIWGRYHGLAHDFLGDALEKGLFADFSEAPILGEPKVFFDGHVVRTANLEDTLALLGPELVLPRHSHSKESRPFDKLAAAQSFREEEDHCEA</sequence>
<dbReference type="RefSeq" id="WP_371871459.1">
    <property type="nucleotide sequence ID" value="NZ_BMXE01000001.1"/>
</dbReference>
<dbReference type="Proteomes" id="UP000637980">
    <property type="component" value="Unassembled WGS sequence"/>
</dbReference>
<dbReference type="InterPro" id="IPR050587">
    <property type="entry name" value="GNT1/Glycosyltrans_8"/>
</dbReference>